<accession>A0A2I0KWP2</accession>
<dbReference type="PANTHER" id="PTHR35317">
    <property type="entry name" value="OS04G0629600 PROTEIN"/>
    <property type="match status" value="1"/>
</dbReference>
<dbReference type="Pfam" id="PF14223">
    <property type="entry name" value="Retrotran_gag_2"/>
    <property type="match status" value="1"/>
</dbReference>
<comment type="caution">
    <text evidence="1">The sequence shown here is derived from an EMBL/GenBank/DDBJ whole genome shotgun (WGS) entry which is preliminary data.</text>
</comment>
<evidence type="ECO:0000313" key="2">
    <source>
        <dbReference type="Proteomes" id="UP000233551"/>
    </source>
</evidence>
<dbReference type="Proteomes" id="UP000233551">
    <property type="component" value="Unassembled WGS sequence"/>
</dbReference>
<reference evidence="1 2" key="1">
    <citation type="submission" date="2017-11" db="EMBL/GenBank/DDBJ databases">
        <title>De-novo sequencing of pomegranate (Punica granatum L.) genome.</title>
        <authorList>
            <person name="Akparov Z."/>
            <person name="Amiraslanov A."/>
            <person name="Hajiyeva S."/>
            <person name="Abbasov M."/>
            <person name="Kaur K."/>
            <person name="Hamwieh A."/>
            <person name="Solovyev V."/>
            <person name="Salamov A."/>
            <person name="Braich B."/>
            <person name="Kosarev P."/>
            <person name="Mahmoud A."/>
            <person name="Hajiyev E."/>
            <person name="Babayeva S."/>
            <person name="Izzatullayeva V."/>
            <person name="Mammadov A."/>
            <person name="Mammadov A."/>
            <person name="Sharifova S."/>
            <person name="Ojaghi J."/>
            <person name="Eynullazada K."/>
            <person name="Bayramov B."/>
            <person name="Abdulazimova A."/>
            <person name="Shahmuradov I."/>
        </authorList>
    </citation>
    <scope>NUCLEOTIDE SEQUENCE [LARGE SCALE GENOMIC DNA]</scope>
    <source>
        <strain evidence="2">cv. AG2017</strain>
        <tissue evidence="1">Leaf</tissue>
    </source>
</reference>
<dbReference type="PANTHER" id="PTHR35317:SF28">
    <property type="entry name" value="ZINC FINGER, CCHC-TYPE, RIBONUCLEASE H-LIKE DOMAIN, GAG-PRE-INTEGRASE DOMAIN PROTEIN-RELATED"/>
    <property type="match status" value="1"/>
</dbReference>
<dbReference type="EMBL" id="PGOL01000306">
    <property type="protein sequence ID" value="PKI72887.1"/>
    <property type="molecule type" value="Genomic_DNA"/>
</dbReference>
<protein>
    <recommendedName>
        <fullName evidence="3">DUF4219 domain-containing protein</fullName>
    </recommendedName>
</protein>
<evidence type="ECO:0008006" key="3">
    <source>
        <dbReference type="Google" id="ProtNLM"/>
    </source>
</evidence>
<evidence type="ECO:0000313" key="1">
    <source>
        <dbReference type="EMBL" id="PKI72887.1"/>
    </source>
</evidence>
<organism evidence="1 2">
    <name type="scientific">Punica granatum</name>
    <name type="common">Pomegranate</name>
    <dbReference type="NCBI Taxonomy" id="22663"/>
    <lineage>
        <taxon>Eukaryota</taxon>
        <taxon>Viridiplantae</taxon>
        <taxon>Streptophyta</taxon>
        <taxon>Embryophyta</taxon>
        <taxon>Tracheophyta</taxon>
        <taxon>Spermatophyta</taxon>
        <taxon>Magnoliopsida</taxon>
        <taxon>eudicotyledons</taxon>
        <taxon>Gunneridae</taxon>
        <taxon>Pentapetalae</taxon>
        <taxon>rosids</taxon>
        <taxon>malvids</taxon>
        <taxon>Myrtales</taxon>
        <taxon>Lythraceae</taxon>
        <taxon>Punica</taxon>
    </lineage>
</organism>
<dbReference type="STRING" id="22663.A0A2I0KWP2"/>
<sequence length="155" mass="18292">MAYGFSVGSIQPQIPRFDGKNFEHWKIQMEKVAHAKTGKGAWDSLVTTYKGVMKVQKVQLQTLSRQFELLQMENYESIFEYFSWTLTIVNQMKANNETIRDQQIVEKVLRTLMLQFEYIVMSIEESLLACKLVLIDKCFEWKKLLVLSENDEYFD</sequence>
<name>A0A2I0KWP2_PUNGR</name>
<gene>
    <name evidence="1" type="ORF">CRG98_006755</name>
</gene>
<proteinExistence type="predicted"/>
<keyword evidence="2" id="KW-1185">Reference proteome</keyword>
<dbReference type="AlphaFoldDB" id="A0A2I0KWP2"/>